<dbReference type="InterPro" id="IPR028087">
    <property type="entry name" value="Tad_N"/>
</dbReference>
<evidence type="ECO:0000313" key="3">
    <source>
        <dbReference type="EMBL" id="ABC77170.1"/>
    </source>
</evidence>
<name>Q2LSV6_SYNAS</name>
<feature type="domain" description="Putative Flp pilus-assembly TadG-like N-terminal" evidence="2">
    <location>
        <begin position="17"/>
        <end position="60"/>
    </location>
</feature>
<dbReference type="EMBL" id="CP000252">
    <property type="protein sequence ID" value="ABC77170.1"/>
    <property type="molecule type" value="Genomic_DNA"/>
</dbReference>
<dbReference type="InterPro" id="IPR018705">
    <property type="entry name" value="DUF2134_membrane"/>
</dbReference>
<feature type="domain" description="DUF2134" evidence="1">
    <location>
        <begin position="76"/>
        <end position="174"/>
    </location>
</feature>
<dbReference type="Pfam" id="PF13400">
    <property type="entry name" value="Tad"/>
    <property type="match status" value="1"/>
</dbReference>
<organism evidence="3 4">
    <name type="scientific">Syntrophus aciditrophicus (strain SB)</name>
    <dbReference type="NCBI Taxonomy" id="56780"/>
    <lineage>
        <taxon>Bacteria</taxon>
        <taxon>Pseudomonadati</taxon>
        <taxon>Thermodesulfobacteriota</taxon>
        <taxon>Syntrophia</taxon>
        <taxon>Syntrophales</taxon>
        <taxon>Syntrophaceae</taxon>
        <taxon>Syntrophus</taxon>
    </lineage>
</organism>
<dbReference type="InParanoid" id="Q2LSV6"/>
<dbReference type="Pfam" id="PF09977">
    <property type="entry name" value="Tad_C"/>
    <property type="match status" value="1"/>
</dbReference>
<accession>Q2LSV6</accession>
<keyword evidence="4" id="KW-1185">Reference proteome</keyword>
<evidence type="ECO:0000259" key="1">
    <source>
        <dbReference type="Pfam" id="PF09977"/>
    </source>
</evidence>
<sequence length="364" mass="38637">MMKTAEHFGFKLRERKGAVAVIVALAMTVFLGIAAMAVDVGHIMVVKNELHNAADADALARANLLYAHTPSGFTSATPPTPDWAAAESAASTIDPANKSDGVTLTSYEVETGYWNLDQNPAGLQPKSITPGTRDVAAVKVTVRRVDGTNGGSIRHWFGAFVGNLTSNASATAIAICSSPGTAKPGTLVPMAIPLWIAKRASHYNSPSNLLTIGSAYHYDAYAPVNPDGDPYTNTVAGQWTSLTSDPINNANHLKDIIVNGNSNPLSIGDPLYIEPGTMDVGYHDNYMGLYEGQTVFLPVVDAVLRDAVKQNPAPPIEAFIGFHITKVSSGKEKYIRGYFVENAYLGGGPGGPYYGAWVPPVLVY</sequence>
<gene>
    <name evidence="3" type="ORF">SYN_01495</name>
</gene>
<dbReference type="eggNOG" id="COG4961">
    <property type="taxonomic scope" value="Bacteria"/>
</dbReference>
<dbReference type="HOGENOM" id="CLU_787100_0_0_7"/>
<evidence type="ECO:0000313" key="4">
    <source>
        <dbReference type="Proteomes" id="UP000001933"/>
    </source>
</evidence>
<dbReference type="AlphaFoldDB" id="Q2LSV6"/>
<reference evidence="3 4" key="1">
    <citation type="journal article" date="2007" name="Proc. Natl. Acad. Sci. U.S.A.">
        <title>The genome of Syntrophus aciditrophicus: life at the thermodynamic limit of microbial growth.</title>
        <authorList>
            <person name="McInerney M.J."/>
            <person name="Rohlin L."/>
            <person name="Mouttaki H."/>
            <person name="Kim U."/>
            <person name="Krupp R.S."/>
            <person name="Rios-Hernandez L."/>
            <person name="Sieber J."/>
            <person name="Struchtemeyer C.G."/>
            <person name="Bhattacharyya A."/>
            <person name="Campbell J.W."/>
            <person name="Gunsalus R.P."/>
        </authorList>
    </citation>
    <scope>NUCLEOTIDE SEQUENCE [LARGE SCALE GENOMIC DNA]</scope>
    <source>
        <strain evidence="3 4">SB</strain>
    </source>
</reference>
<proteinExistence type="predicted"/>
<protein>
    <submittedName>
        <fullName evidence="3">Hypothetical exported protein</fullName>
    </submittedName>
</protein>
<dbReference type="STRING" id="56780.SYN_01495"/>
<dbReference type="KEGG" id="sat:SYN_01495"/>
<evidence type="ECO:0000259" key="2">
    <source>
        <dbReference type="Pfam" id="PF13400"/>
    </source>
</evidence>
<dbReference type="Proteomes" id="UP000001933">
    <property type="component" value="Chromosome"/>
</dbReference>